<name>A0A261S0U1_9BORD</name>
<evidence type="ECO:0000313" key="3">
    <source>
        <dbReference type="EMBL" id="OZI30627.1"/>
    </source>
</evidence>
<dbReference type="Proteomes" id="UP000216020">
    <property type="component" value="Unassembled WGS sequence"/>
</dbReference>
<dbReference type="PIRSF" id="PIRSF017082">
    <property type="entry name" value="YflP"/>
    <property type="match status" value="1"/>
</dbReference>
<dbReference type="Pfam" id="PF03401">
    <property type="entry name" value="TctC"/>
    <property type="match status" value="1"/>
</dbReference>
<dbReference type="Gene3D" id="3.40.190.10">
    <property type="entry name" value="Periplasmic binding protein-like II"/>
    <property type="match status" value="1"/>
</dbReference>
<evidence type="ECO:0008006" key="5">
    <source>
        <dbReference type="Google" id="ProtNLM"/>
    </source>
</evidence>
<evidence type="ECO:0000256" key="2">
    <source>
        <dbReference type="SAM" id="SignalP"/>
    </source>
</evidence>
<comment type="similarity">
    <text evidence="1">Belongs to the UPF0065 (bug) family.</text>
</comment>
<keyword evidence="2" id="KW-0732">Signal</keyword>
<organism evidence="3 4">
    <name type="scientific">Bordetella genomosp. 10</name>
    <dbReference type="NCBI Taxonomy" id="1416804"/>
    <lineage>
        <taxon>Bacteria</taxon>
        <taxon>Pseudomonadati</taxon>
        <taxon>Pseudomonadota</taxon>
        <taxon>Betaproteobacteria</taxon>
        <taxon>Burkholderiales</taxon>
        <taxon>Alcaligenaceae</taxon>
        <taxon>Bordetella</taxon>
    </lineage>
</organism>
<keyword evidence="4" id="KW-1185">Reference proteome</keyword>
<protein>
    <recommendedName>
        <fullName evidence="5">ABC transporter substrate-binding protein</fullName>
    </recommendedName>
</protein>
<feature type="signal peptide" evidence="2">
    <location>
        <begin position="1"/>
        <end position="19"/>
    </location>
</feature>
<dbReference type="InterPro" id="IPR005064">
    <property type="entry name" value="BUG"/>
</dbReference>
<dbReference type="RefSeq" id="WP_094855052.1">
    <property type="nucleotide sequence ID" value="NZ_NEVM01000005.1"/>
</dbReference>
<dbReference type="PANTHER" id="PTHR42928:SF5">
    <property type="entry name" value="BLR1237 PROTEIN"/>
    <property type="match status" value="1"/>
</dbReference>
<dbReference type="PANTHER" id="PTHR42928">
    <property type="entry name" value="TRICARBOXYLATE-BINDING PROTEIN"/>
    <property type="match status" value="1"/>
</dbReference>
<evidence type="ECO:0000256" key="1">
    <source>
        <dbReference type="ARBA" id="ARBA00006987"/>
    </source>
</evidence>
<reference evidence="4" key="1">
    <citation type="submission" date="2017-05" db="EMBL/GenBank/DDBJ databases">
        <title>Complete and WGS of Bordetella genogroups.</title>
        <authorList>
            <person name="Spilker T."/>
            <person name="Lipuma J."/>
        </authorList>
    </citation>
    <scope>NUCLEOTIDE SEQUENCE [LARGE SCALE GENOMIC DNA]</scope>
    <source>
        <strain evidence="4">AU16122</strain>
    </source>
</reference>
<proteinExistence type="inferred from homology"/>
<dbReference type="AlphaFoldDB" id="A0A261S0U1"/>
<dbReference type="SUPFAM" id="SSF53850">
    <property type="entry name" value="Periplasmic binding protein-like II"/>
    <property type="match status" value="1"/>
</dbReference>
<comment type="caution">
    <text evidence="3">The sequence shown here is derived from an EMBL/GenBank/DDBJ whole genome shotgun (WGS) entry which is preliminary data.</text>
</comment>
<dbReference type="OrthoDB" id="8675151at2"/>
<accession>A0A261S0U1</accession>
<dbReference type="InterPro" id="IPR042100">
    <property type="entry name" value="Bug_dom1"/>
</dbReference>
<gene>
    <name evidence="3" type="ORF">CAL29_21745</name>
</gene>
<feature type="chain" id="PRO_5013306138" description="ABC transporter substrate-binding protein" evidence="2">
    <location>
        <begin position="20"/>
        <end position="320"/>
    </location>
</feature>
<dbReference type="Gene3D" id="3.40.190.150">
    <property type="entry name" value="Bordetella uptake gene, domain 1"/>
    <property type="match status" value="1"/>
</dbReference>
<sequence length="320" mass="33577">MKRLLTGILMFLACAAAHAAWPEHPIRIIVPTAPGGGSDTVARLIAQKLSSGLNGAAVIVDNKPGAGGLIGTKELLRYPADGYTLLLATSSTHGINPWVYPDVDYDVKKDFSAVSILAATDYALATQSGSPYQSLGELLAAARKKSILYGSSGVGNTGQLAAELLARDTGSKFSQVPYKAAMPALNGLLGGDTVFMFENTSLFLPYVRDGKLRLLATTGAKRSIVAPEVPTLRESGVKDYEIVGWFALVGRAGMPAAVVTQLNGQVVKILAMPDVVERLKNLGYDPSPRSAADSDVFIASQLDAFGAMVKRAGIGKARGK</sequence>
<dbReference type="EMBL" id="NEVM01000005">
    <property type="protein sequence ID" value="OZI30627.1"/>
    <property type="molecule type" value="Genomic_DNA"/>
</dbReference>
<evidence type="ECO:0000313" key="4">
    <source>
        <dbReference type="Proteomes" id="UP000216020"/>
    </source>
</evidence>
<dbReference type="CDD" id="cd07012">
    <property type="entry name" value="PBP2_Bug_TTT"/>
    <property type="match status" value="1"/>
</dbReference>